<reference evidence="2 3" key="1">
    <citation type="journal article" date="2022" name="Int. J. Syst. Evol. Microbiol.">
        <title>&lt;i&gt;Sideroxyarcus emersonii&lt;/i&gt; gen. nov. sp. nov., a neutrophilic, microaerobic iron- and thiosulfate-oxidizing bacterium isolated from iron-rich wetland sediment.</title>
        <authorList>
            <person name="Kato S."/>
            <person name="Itoh T."/>
            <person name="Iino T."/>
            <person name="Ohkuma M."/>
        </authorList>
    </citation>
    <scope>NUCLEOTIDE SEQUENCE [LARGE SCALE GENOMIC DNA]</scope>
    <source>
        <strain evidence="2 3">MIZ01</strain>
    </source>
</reference>
<feature type="domain" description="Nitroreductase" evidence="1">
    <location>
        <begin position="303"/>
        <end position="497"/>
    </location>
</feature>
<name>A0AAN1X9J0_9PROT</name>
<dbReference type="AlphaFoldDB" id="A0AAN1X9J0"/>
<dbReference type="GO" id="GO:0016491">
    <property type="term" value="F:oxidoreductase activity"/>
    <property type="evidence" value="ECO:0007669"/>
    <property type="project" value="InterPro"/>
</dbReference>
<dbReference type="RefSeq" id="WP_237248225.1">
    <property type="nucleotide sequence ID" value="NZ_AP023423.1"/>
</dbReference>
<gene>
    <name evidence="2" type="ORF">MIZ01_0859</name>
</gene>
<dbReference type="Pfam" id="PF00881">
    <property type="entry name" value="Nitroreductase"/>
    <property type="match status" value="1"/>
</dbReference>
<evidence type="ECO:0000313" key="3">
    <source>
        <dbReference type="Proteomes" id="UP001320326"/>
    </source>
</evidence>
<organism evidence="2 3">
    <name type="scientific">Sideroxyarcus emersonii</name>
    <dbReference type="NCBI Taxonomy" id="2764705"/>
    <lineage>
        <taxon>Bacteria</taxon>
        <taxon>Pseudomonadati</taxon>
        <taxon>Pseudomonadota</taxon>
        <taxon>Betaproteobacteria</taxon>
        <taxon>Nitrosomonadales</taxon>
        <taxon>Gallionellaceae</taxon>
        <taxon>Sideroxyarcus</taxon>
    </lineage>
</organism>
<protein>
    <recommendedName>
        <fullName evidence="1">Nitroreductase domain-containing protein</fullName>
    </recommendedName>
</protein>
<evidence type="ECO:0000313" key="2">
    <source>
        <dbReference type="EMBL" id="BCK87089.1"/>
    </source>
</evidence>
<proteinExistence type="predicted"/>
<dbReference type="SUPFAM" id="SSF55469">
    <property type="entry name" value="FMN-dependent nitroreductase-like"/>
    <property type="match status" value="1"/>
</dbReference>
<dbReference type="InterPro" id="IPR029479">
    <property type="entry name" value="Nitroreductase"/>
</dbReference>
<dbReference type="Gene3D" id="3.40.109.10">
    <property type="entry name" value="NADH Oxidase"/>
    <property type="match status" value="2"/>
</dbReference>
<dbReference type="PANTHER" id="PTHR42741:SF3">
    <property type="entry name" value="NITROREDUCTASE FAMILY PROTEIN"/>
    <property type="match status" value="1"/>
</dbReference>
<sequence length="520" mass="56224">MSDSRLATVLAYHARSKHALDRYAAGPGTLDWDAQPAAFRDWAGTQRIALPRDIAVAAIPWGEVAAGRPAVPPDSAGLGSFLRLCVGLTAWKEYAGSRWSLRAHPSSGNLHPTETWLIAAGVAGLDDGLYHYHNLHHALERRAWGTPVRARGACLGFSSIHWREAWKYGERAFRYCQLDLGHVLAAVSYAAALQGWRPRLLNIDTVGAARHLGLDRAGDFAGVEQEEAEVLVALETDVVLPPDWQHWAGKPGLLDPRPLYRWPVIDEVAVATRGAPPVAGAASADTAVCRSDCAADIDAVEVILRRRSAQAFDGRSTMPAGVFRRLLTALLPGGSPAWKLWPHPARVHPLLLVHRVEGIEPGLYALPRTAAAKGMLQSVLRDTFSWQPADPGLPLFQLVAARTGKTARTLCCHQAIAAEGAVTFMLLAEFAGPVAADPAGYRHLHWEAGMLGHVVTLEAEAAGWRGTGIGCFFDDADHELLGLPDNRFQVIYHYAVGMAVDDPRLLTLPAYEAEEEGGHG</sequence>
<dbReference type="KEGG" id="seme:MIZ01_0859"/>
<dbReference type="Proteomes" id="UP001320326">
    <property type="component" value="Chromosome"/>
</dbReference>
<dbReference type="CDD" id="cd02142">
    <property type="entry name" value="McbC_SagB-like_oxidoreductase"/>
    <property type="match status" value="1"/>
</dbReference>
<keyword evidence="3" id="KW-1185">Reference proteome</keyword>
<evidence type="ECO:0000259" key="1">
    <source>
        <dbReference type="Pfam" id="PF00881"/>
    </source>
</evidence>
<dbReference type="EMBL" id="AP023423">
    <property type="protein sequence ID" value="BCK87089.1"/>
    <property type="molecule type" value="Genomic_DNA"/>
</dbReference>
<dbReference type="InterPro" id="IPR000415">
    <property type="entry name" value="Nitroreductase-like"/>
</dbReference>
<accession>A0AAN1X9J0</accession>
<dbReference type="PANTHER" id="PTHR42741">
    <property type="entry name" value="NITROREDUCTASE FAMILY PROTEIN"/>
    <property type="match status" value="1"/>
</dbReference>